<dbReference type="EMBL" id="JASPKY010000503">
    <property type="protein sequence ID" value="KAK9694743.1"/>
    <property type="molecule type" value="Genomic_DNA"/>
</dbReference>
<feature type="region of interest" description="Disordered" evidence="1">
    <location>
        <begin position="1"/>
        <end position="22"/>
    </location>
</feature>
<protein>
    <submittedName>
        <fullName evidence="2">Uncharacterized protein</fullName>
    </submittedName>
</protein>
<name>A0AAW1IX38_POPJA</name>
<evidence type="ECO:0000313" key="2">
    <source>
        <dbReference type="EMBL" id="KAK9694743.1"/>
    </source>
</evidence>
<accession>A0AAW1IX38</accession>
<organism evidence="2 3">
    <name type="scientific">Popillia japonica</name>
    <name type="common">Japanese beetle</name>
    <dbReference type="NCBI Taxonomy" id="7064"/>
    <lineage>
        <taxon>Eukaryota</taxon>
        <taxon>Metazoa</taxon>
        <taxon>Ecdysozoa</taxon>
        <taxon>Arthropoda</taxon>
        <taxon>Hexapoda</taxon>
        <taxon>Insecta</taxon>
        <taxon>Pterygota</taxon>
        <taxon>Neoptera</taxon>
        <taxon>Endopterygota</taxon>
        <taxon>Coleoptera</taxon>
        <taxon>Polyphaga</taxon>
        <taxon>Scarabaeiformia</taxon>
        <taxon>Scarabaeidae</taxon>
        <taxon>Rutelinae</taxon>
        <taxon>Popillia</taxon>
    </lineage>
</organism>
<gene>
    <name evidence="2" type="ORF">QE152_g33333</name>
</gene>
<evidence type="ECO:0000256" key="1">
    <source>
        <dbReference type="SAM" id="MobiDB-lite"/>
    </source>
</evidence>
<keyword evidence="3" id="KW-1185">Reference proteome</keyword>
<feature type="compositionally biased region" description="Basic and acidic residues" evidence="1">
    <location>
        <begin position="83"/>
        <end position="95"/>
    </location>
</feature>
<feature type="compositionally biased region" description="Polar residues" evidence="1">
    <location>
        <begin position="8"/>
        <end position="19"/>
    </location>
</feature>
<feature type="region of interest" description="Disordered" evidence="1">
    <location>
        <begin position="67"/>
        <end position="101"/>
    </location>
</feature>
<proteinExistence type="predicted"/>
<dbReference type="Proteomes" id="UP001458880">
    <property type="component" value="Unassembled WGS sequence"/>
</dbReference>
<evidence type="ECO:0000313" key="3">
    <source>
        <dbReference type="Proteomes" id="UP001458880"/>
    </source>
</evidence>
<sequence>MAFRSQRLIEQSQTDTSDGSPALTEELRDLNLRENSVQVEEGGDIIDPAMHGIANNSTLDTNTFHSSGFIKPLETPRKKSRKKLETAKSDNERHSNQCCCG</sequence>
<dbReference type="AlphaFoldDB" id="A0AAW1IX38"/>
<comment type="caution">
    <text evidence="2">The sequence shown here is derived from an EMBL/GenBank/DDBJ whole genome shotgun (WGS) entry which is preliminary data.</text>
</comment>
<reference evidence="2 3" key="1">
    <citation type="journal article" date="2024" name="BMC Genomics">
        <title>De novo assembly and annotation of Popillia japonica's genome with initial clues to its potential as an invasive pest.</title>
        <authorList>
            <person name="Cucini C."/>
            <person name="Boschi S."/>
            <person name="Funari R."/>
            <person name="Cardaioli E."/>
            <person name="Iannotti N."/>
            <person name="Marturano G."/>
            <person name="Paoli F."/>
            <person name="Bruttini M."/>
            <person name="Carapelli A."/>
            <person name="Frati F."/>
            <person name="Nardi F."/>
        </authorList>
    </citation>
    <scope>NUCLEOTIDE SEQUENCE [LARGE SCALE GENOMIC DNA]</scope>
    <source>
        <strain evidence="2">DMR45628</strain>
    </source>
</reference>